<reference evidence="2" key="1">
    <citation type="submission" date="2022-11" db="UniProtKB">
        <authorList>
            <consortium name="WormBaseParasite"/>
        </authorList>
    </citation>
    <scope>IDENTIFICATION</scope>
</reference>
<proteinExistence type="predicted"/>
<dbReference type="AlphaFoldDB" id="A0A914IGH2"/>
<evidence type="ECO:0000313" key="2">
    <source>
        <dbReference type="WBParaSite" id="Gr19_v10_g9683.t1"/>
    </source>
</evidence>
<dbReference type="Proteomes" id="UP000887572">
    <property type="component" value="Unplaced"/>
</dbReference>
<dbReference type="WBParaSite" id="Gr19_v10_g9683.t1">
    <property type="protein sequence ID" value="Gr19_v10_g9683.t1"/>
    <property type="gene ID" value="Gr19_v10_g9683"/>
</dbReference>
<evidence type="ECO:0000313" key="1">
    <source>
        <dbReference type="Proteomes" id="UP000887572"/>
    </source>
</evidence>
<protein>
    <submittedName>
        <fullName evidence="2">Uncharacterized protein</fullName>
    </submittedName>
</protein>
<keyword evidence="1" id="KW-1185">Reference proteome</keyword>
<sequence>MSVGVMCNLRRDRLQKVHSWDWSGDNLQNNDGDLESMIRKPSSSEGWDAVFPKSIAIDAEDRRIQLFQPHTTIIQLYIGQHRLIVALRWRNAISASPPNARHIYAIPSWNAFL</sequence>
<name>A0A914IGH2_GLORO</name>
<accession>A0A914IGH2</accession>
<organism evidence="1 2">
    <name type="scientific">Globodera rostochiensis</name>
    <name type="common">Golden nematode worm</name>
    <name type="synonym">Heterodera rostochiensis</name>
    <dbReference type="NCBI Taxonomy" id="31243"/>
    <lineage>
        <taxon>Eukaryota</taxon>
        <taxon>Metazoa</taxon>
        <taxon>Ecdysozoa</taxon>
        <taxon>Nematoda</taxon>
        <taxon>Chromadorea</taxon>
        <taxon>Rhabditida</taxon>
        <taxon>Tylenchina</taxon>
        <taxon>Tylenchomorpha</taxon>
        <taxon>Tylenchoidea</taxon>
        <taxon>Heteroderidae</taxon>
        <taxon>Heteroderinae</taxon>
        <taxon>Globodera</taxon>
    </lineage>
</organism>